<dbReference type="AlphaFoldDB" id="A0A162LU54"/>
<accession>A0A162LU54</accession>
<feature type="region of interest" description="Disordered" evidence="1">
    <location>
        <begin position="1"/>
        <end position="126"/>
    </location>
</feature>
<reference evidence="2 3" key="1">
    <citation type="journal article" date="2016" name="Genome Biol. Evol.">
        <title>Divergent and convergent evolution of fungal pathogenicity.</title>
        <authorList>
            <person name="Shang Y."/>
            <person name="Xiao G."/>
            <person name="Zheng P."/>
            <person name="Cen K."/>
            <person name="Zhan S."/>
            <person name="Wang C."/>
        </authorList>
    </citation>
    <scope>NUCLEOTIDE SEQUENCE [LARGE SCALE GENOMIC DNA]</scope>
    <source>
        <strain evidence="2 3">ARSEF 2679</strain>
    </source>
</reference>
<feature type="compositionally biased region" description="Polar residues" evidence="1">
    <location>
        <begin position="58"/>
        <end position="74"/>
    </location>
</feature>
<dbReference type="GeneID" id="30025919"/>
<organism evidence="2 3">
    <name type="scientific">Cordyceps fumosorosea (strain ARSEF 2679)</name>
    <name type="common">Isaria fumosorosea</name>
    <dbReference type="NCBI Taxonomy" id="1081104"/>
    <lineage>
        <taxon>Eukaryota</taxon>
        <taxon>Fungi</taxon>
        <taxon>Dikarya</taxon>
        <taxon>Ascomycota</taxon>
        <taxon>Pezizomycotina</taxon>
        <taxon>Sordariomycetes</taxon>
        <taxon>Hypocreomycetidae</taxon>
        <taxon>Hypocreales</taxon>
        <taxon>Cordycipitaceae</taxon>
        <taxon>Cordyceps</taxon>
    </lineage>
</organism>
<feature type="compositionally biased region" description="Polar residues" evidence="1">
    <location>
        <begin position="172"/>
        <end position="193"/>
    </location>
</feature>
<evidence type="ECO:0000256" key="1">
    <source>
        <dbReference type="SAM" id="MobiDB-lite"/>
    </source>
</evidence>
<dbReference type="EMBL" id="AZHB01000059">
    <property type="protein sequence ID" value="OAA44740.1"/>
    <property type="molecule type" value="Genomic_DNA"/>
</dbReference>
<dbReference type="Proteomes" id="UP000076744">
    <property type="component" value="Unassembled WGS sequence"/>
</dbReference>
<comment type="caution">
    <text evidence="2">The sequence shown here is derived from an EMBL/GenBank/DDBJ whole genome shotgun (WGS) entry which is preliminary data.</text>
</comment>
<gene>
    <name evidence="2" type="ORF">ISF_09627</name>
</gene>
<feature type="region of interest" description="Disordered" evidence="1">
    <location>
        <begin position="166"/>
        <end position="193"/>
    </location>
</feature>
<feature type="compositionally biased region" description="Acidic residues" evidence="1">
    <location>
        <begin position="45"/>
        <end position="55"/>
    </location>
</feature>
<name>A0A162LU54_CORFA</name>
<proteinExistence type="predicted"/>
<evidence type="ECO:0000313" key="3">
    <source>
        <dbReference type="Proteomes" id="UP000076744"/>
    </source>
</evidence>
<feature type="compositionally biased region" description="Basic and acidic residues" evidence="1">
    <location>
        <begin position="115"/>
        <end position="126"/>
    </location>
</feature>
<dbReference type="RefSeq" id="XP_018699595.1">
    <property type="nucleotide sequence ID" value="XM_018853228.1"/>
</dbReference>
<keyword evidence="3" id="KW-1185">Reference proteome</keyword>
<evidence type="ECO:0000313" key="2">
    <source>
        <dbReference type="EMBL" id="OAA44740.1"/>
    </source>
</evidence>
<sequence>MDDSATYARTAYDLNGKPSFVGNEQLQAHNAGHPILTPGGTIEIPDSEGPDDEDPGSTQTRNAETNADTNADTNEGTKEGTNADMHADPAPYNGANTSRRSKISRKRKASACTGGKRDAPAKRRKVFKDLSQEVRVPGADPLREERAEKREFRVDLAFRDHPPIIEAPTQADARSNATQEVQSPTPTGAKYTTSTKSSPFLLSGAEILSIIPRDECIEIEVDGCWRMQFVDKPLSSTTYRGSYTVRVTSIERLKLAGPAGKGVFWLCQSYCRAG</sequence>
<protein>
    <submittedName>
        <fullName evidence="2">Uncharacterized protein</fullName>
    </submittedName>
</protein>
<feature type="compositionally biased region" description="Basic residues" evidence="1">
    <location>
        <begin position="99"/>
        <end position="109"/>
    </location>
</feature>